<protein>
    <recommendedName>
        <fullName evidence="8">HSF-type DNA-binding domain-containing protein</fullName>
    </recommendedName>
</protein>
<dbReference type="EMBL" id="KV407462">
    <property type="protein sequence ID" value="KZF20538.1"/>
    <property type="molecule type" value="Genomic_DNA"/>
</dbReference>
<dbReference type="Pfam" id="PF00447">
    <property type="entry name" value="HSF_DNA-bind"/>
    <property type="match status" value="1"/>
</dbReference>
<keyword evidence="6" id="KW-0175">Coiled coil</keyword>
<feature type="compositionally biased region" description="Polar residues" evidence="7">
    <location>
        <begin position="17"/>
        <end position="38"/>
    </location>
</feature>
<evidence type="ECO:0000256" key="6">
    <source>
        <dbReference type="SAM" id="Coils"/>
    </source>
</evidence>
<accession>A0A165AII2</accession>
<dbReference type="OrthoDB" id="60033at2759"/>
<feature type="region of interest" description="Disordered" evidence="7">
    <location>
        <begin position="438"/>
        <end position="529"/>
    </location>
</feature>
<feature type="region of interest" description="Disordered" evidence="7">
    <location>
        <begin position="712"/>
        <end position="761"/>
    </location>
</feature>
<feature type="compositionally biased region" description="Polar residues" evidence="7">
    <location>
        <begin position="470"/>
        <end position="481"/>
    </location>
</feature>
<sequence length="761" mass="83327">MPPFAGSRKRPAPGTSPAAQPPSQQESALSFPIATNSPRMTNEQFLGWNQNAMDGTNFAFPDPSAPYGSSTFNSVGGGLNQSNVVAATPSNQLTRRPTTQHLVSRPRPFHDAHNDPWADFGEETVPQQNNTWSNGNEDITQLEQRALVAKRDAQAKRKQIPPFVQKLSSFLDESKNTDLIRWSDNGDSFIVLDEDEFAKTLIPELFKHNNYASFVRQLNMYGFHKRVGLSDNSMRASEKKHKSPSEYWNPYFKRGHPELLWLIQKPKNPAPAGAPKGGKAGARGGKSESVDDGNVREESYEHDGAGGALKGENEALIEQGGASGRGLIALPRNELANVREELETIQNQQKQIAGAIQRLRQQNQQLYEQAAAFQTMHDRHENSINAILTFLATFYNRSLDGQGGQNLASMFAGAMPHDAKGQRNVVDLSDFQPQTMDAAASPMQRPPRKAPLLLKAPPAEGQDTYHGKVTSVSPGATSQHSDIPRQYPYNVHNRASSRSGTVEEVVDAPQSGSPPVKPDHDLPRRTGHTPEEDIMSLINNANASNEDMQGPGFDFPAALNHFENADGNTPLTNKQRTDMLNLMANNANATKNDNNNALVSPAPPPMPGLDQLQRNREELDMLSRLQAEQDSKVQHLTSMLQPLSPTGSIPGLADGQYYSGQAGDTIPPPLDIDQIFNSGDYFANHGNGDIGFNNDNTLGSGINFDFDDSNATHNAYQENTDRPDRVVETTSNNSAAASPANPVVEDVTNEITPRKRRRNDS</sequence>
<dbReference type="Proteomes" id="UP000076632">
    <property type="component" value="Unassembled WGS sequence"/>
</dbReference>
<dbReference type="InterPro" id="IPR036388">
    <property type="entry name" value="WH-like_DNA-bd_sf"/>
</dbReference>
<feature type="compositionally biased region" description="Gly residues" evidence="7">
    <location>
        <begin position="275"/>
        <end position="284"/>
    </location>
</feature>
<feature type="compositionally biased region" description="Low complexity" evidence="7">
    <location>
        <begin position="731"/>
        <end position="742"/>
    </location>
</feature>
<dbReference type="SMART" id="SM00415">
    <property type="entry name" value="HSF"/>
    <property type="match status" value="1"/>
</dbReference>
<feature type="region of interest" description="Disordered" evidence="7">
    <location>
        <begin position="641"/>
        <end position="670"/>
    </location>
</feature>
<evidence type="ECO:0000313" key="10">
    <source>
        <dbReference type="Proteomes" id="UP000076632"/>
    </source>
</evidence>
<comment type="subcellular location">
    <subcellularLocation>
        <location evidence="1">Nucleus</location>
    </subcellularLocation>
</comment>
<keyword evidence="3" id="KW-0238">DNA-binding</keyword>
<evidence type="ECO:0000256" key="7">
    <source>
        <dbReference type="SAM" id="MobiDB-lite"/>
    </source>
</evidence>
<evidence type="ECO:0000256" key="3">
    <source>
        <dbReference type="ARBA" id="ARBA00023125"/>
    </source>
</evidence>
<dbReference type="Gene3D" id="1.10.10.10">
    <property type="entry name" value="Winged helix-like DNA-binding domain superfamily/Winged helix DNA-binding domain"/>
    <property type="match status" value="1"/>
</dbReference>
<feature type="region of interest" description="Disordered" evidence="7">
    <location>
        <begin position="1"/>
        <end position="38"/>
    </location>
</feature>
<feature type="compositionally biased region" description="Low complexity" evidence="7">
    <location>
        <begin position="450"/>
        <end position="459"/>
    </location>
</feature>
<dbReference type="PANTHER" id="PTHR10015">
    <property type="entry name" value="HEAT SHOCK TRANSCRIPTION FACTOR"/>
    <property type="match status" value="1"/>
</dbReference>
<dbReference type="GO" id="GO:0003700">
    <property type="term" value="F:DNA-binding transcription factor activity"/>
    <property type="evidence" value="ECO:0007669"/>
    <property type="project" value="InterPro"/>
</dbReference>
<feature type="domain" description="HSF-type DNA-binding" evidence="8">
    <location>
        <begin position="159"/>
        <end position="266"/>
    </location>
</feature>
<evidence type="ECO:0000256" key="4">
    <source>
        <dbReference type="ARBA" id="ARBA00023242"/>
    </source>
</evidence>
<dbReference type="PRINTS" id="PR00056">
    <property type="entry name" value="HSFDOMAIN"/>
</dbReference>
<dbReference type="GO" id="GO:0043565">
    <property type="term" value="F:sequence-specific DNA binding"/>
    <property type="evidence" value="ECO:0007669"/>
    <property type="project" value="InterPro"/>
</dbReference>
<dbReference type="OMA" id="QWGQNPP"/>
<evidence type="ECO:0000313" key="9">
    <source>
        <dbReference type="EMBL" id="KZF20538.1"/>
    </source>
</evidence>
<name>A0A165AII2_XYLHT</name>
<evidence type="ECO:0000256" key="5">
    <source>
        <dbReference type="RuleBase" id="RU004020"/>
    </source>
</evidence>
<dbReference type="RefSeq" id="XP_018186093.1">
    <property type="nucleotide sequence ID" value="XM_018335323.1"/>
</dbReference>
<dbReference type="PANTHER" id="PTHR10015:SF427">
    <property type="entry name" value="HEAT SHOCK FACTOR PROTEIN"/>
    <property type="match status" value="1"/>
</dbReference>
<dbReference type="GeneID" id="28900460"/>
<dbReference type="InterPro" id="IPR000232">
    <property type="entry name" value="HSF_DNA-bd"/>
</dbReference>
<dbReference type="STRING" id="1328760.A0A165AII2"/>
<feature type="region of interest" description="Disordered" evidence="7">
    <location>
        <begin position="266"/>
        <end position="308"/>
    </location>
</feature>
<organism evidence="9 10">
    <name type="scientific">Xylona heveae (strain CBS 132557 / TC161)</name>
    <dbReference type="NCBI Taxonomy" id="1328760"/>
    <lineage>
        <taxon>Eukaryota</taxon>
        <taxon>Fungi</taxon>
        <taxon>Dikarya</taxon>
        <taxon>Ascomycota</taxon>
        <taxon>Pezizomycotina</taxon>
        <taxon>Xylonomycetes</taxon>
        <taxon>Xylonales</taxon>
        <taxon>Xylonaceae</taxon>
        <taxon>Xylona</taxon>
    </lineage>
</organism>
<dbReference type="FunFam" id="1.10.10.10:FF:000173">
    <property type="entry name" value="Heat shock transcription factor Hsf1"/>
    <property type="match status" value="1"/>
</dbReference>
<evidence type="ECO:0000259" key="8">
    <source>
        <dbReference type="SMART" id="SM00415"/>
    </source>
</evidence>
<proteinExistence type="inferred from homology"/>
<dbReference type="InterPro" id="IPR036390">
    <property type="entry name" value="WH_DNA-bd_sf"/>
</dbReference>
<reference evidence="9 10" key="1">
    <citation type="journal article" date="2016" name="Fungal Biol.">
        <title>The genome of Xylona heveae provides a window into fungal endophytism.</title>
        <authorList>
            <person name="Gazis R."/>
            <person name="Kuo A."/>
            <person name="Riley R."/>
            <person name="LaButti K."/>
            <person name="Lipzen A."/>
            <person name="Lin J."/>
            <person name="Amirebrahimi M."/>
            <person name="Hesse C.N."/>
            <person name="Spatafora J.W."/>
            <person name="Henrissat B."/>
            <person name="Hainaut M."/>
            <person name="Grigoriev I.V."/>
            <person name="Hibbett D.S."/>
        </authorList>
    </citation>
    <scope>NUCLEOTIDE SEQUENCE [LARGE SCALE GENOMIC DNA]</scope>
    <source>
        <strain evidence="9 10">TC161</strain>
    </source>
</reference>
<gene>
    <name evidence="9" type="ORF">L228DRAFT_269843</name>
</gene>
<dbReference type="InParanoid" id="A0A165AII2"/>
<dbReference type="SUPFAM" id="SSF46785">
    <property type="entry name" value="Winged helix' DNA-binding domain"/>
    <property type="match status" value="1"/>
</dbReference>
<comment type="similarity">
    <text evidence="2 5">Belongs to the HSF family.</text>
</comment>
<evidence type="ECO:0000256" key="2">
    <source>
        <dbReference type="ARBA" id="ARBA00006403"/>
    </source>
</evidence>
<feature type="compositionally biased region" description="Basic and acidic residues" evidence="7">
    <location>
        <begin position="517"/>
        <end position="529"/>
    </location>
</feature>
<dbReference type="AlphaFoldDB" id="A0A165AII2"/>
<dbReference type="GO" id="GO:0005634">
    <property type="term" value="C:nucleus"/>
    <property type="evidence" value="ECO:0007669"/>
    <property type="project" value="UniProtKB-SubCell"/>
</dbReference>
<keyword evidence="10" id="KW-1185">Reference proteome</keyword>
<feature type="compositionally biased region" description="Basic and acidic residues" evidence="7">
    <location>
        <begin position="285"/>
        <end position="304"/>
    </location>
</feature>
<keyword evidence="4" id="KW-0539">Nucleus</keyword>
<feature type="coiled-coil region" evidence="6">
    <location>
        <begin position="335"/>
        <end position="376"/>
    </location>
</feature>
<evidence type="ECO:0000256" key="1">
    <source>
        <dbReference type="ARBA" id="ARBA00004123"/>
    </source>
</evidence>